<name>A0A7J6T1F3_PEROL</name>
<reference evidence="1 2" key="1">
    <citation type="submission" date="2020-04" db="EMBL/GenBank/DDBJ databases">
        <title>Perkinsus olseni comparative genomics.</title>
        <authorList>
            <person name="Bogema D.R."/>
        </authorList>
    </citation>
    <scope>NUCLEOTIDE SEQUENCE [LARGE SCALE GENOMIC DNA]</scope>
    <source>
        <strain evidence="1 2">ATCC PRA-207</strain>
    </source>
</reference>
<gene>
    <name evidence="1" type="primary">DHX9_5</name>
    <name evidence="1" type="ORF">FOZ63_024212</name>
</gene>
<evidence type="ECO:0000313" key="1">
    <source>
        <dbReference type="EMBL" id="KAF4738933.1"/>
    </source>
</evidence>
<protein>
    <submittedName>
        <fullName evidence="1">ATP-dependent RNA helicase A</fullName>
    </submittedName>
</protein>
<comment type="caution">
    <text evidence="1">The sequence shown here is derived from an EMBL/GenBank/DDBJ whole genome shotgun (WGS) entry which is preliminary data.</text>
</comment>
<accession>A0A7J6T1F3</accession>
<feature type="non-terminal residue" evidence="1">
    <location>
        <position position="132"/>
    </location>
</feature>
<dbReference type="EMBL" id="JABANO010014227">
    <property type="protein sequence ID" value="KAF4738933.1"/>
    <property type="molecule type" value="Genomic_DNA"/>
</dbReference>
<dbReference type="AlphaFoldDB" id="A0A7J6T1F3"/>
<evidence type="ECO:0000313" key="2">
    <source>
        <dbReference type="Proteomes" id="UP000553632"/>
    </source>
</evidence>
<sequence length="132" mass="15009">YLKPGSAAQGNLLTVNENHYDIKEYYWEETVKLLGFEPPPSVKMSASADVGDYVSPWAALPLSDAEVNKKAEEAGLTNYDDDELVQSALNSPALEPRRIPTELIESLLMWIINDWTDKMEEMYQPEKESEKR</sequence>
<keyword evidence="2" id="KW-1185">Reference proteome</keyword>
<organism evidence="1 2">
    <name type="scientific">Perkinsus olseni</name>
    <name type="common">Perkinsus atlanticus</name>
    <dbReference type="NCBI Taxonomy" id="32597"/>
    <lineage>
        <taxon>Eukaryota</taxon>
        <taxon>Sar</taxon>
        <taxon>Alveolata</taxon>
        <taxon>Perkinsozoa</taxon>
        <taxon>Perkinsea</taxon>
        <taxon>Perkinsida</taxon>
        <taxon>Perkinsidae</taxon>
        <taxon>Perkinsus</taxon>
    </lineage>
</organism>
<keyword evidence="1" id="KW-0547">Nucleotide-binding</keyword>
<proteinExistence type="predicted"/>
<dbReference type="Proteomes" id="UP000553632">
    <property type="component" value="Unassembled WGS sequence"/>
</dbReference>
<keyword evidence="1" id="KW-0378">Hydrolase</keyword>
<keyword evidence="1" id="KW-0067">ATP-binding</keyword>
<keyword evidence="1" id="KW-0347">Helicase</keyword>
<feature type="non-terminal residue" evidence="1">
    <location>
        <position position="1"/>
    </location>
</feature>
<dbReference type="GO" id="GO:0004386">
    <property type="term" value="F:helicase activity"/>
    <property type="evidence" value="ECO:0007669"/>
    <property type="project" value="UniProtKB-KW"/>
</dbReference>